<sequence>MKDKTFNDCLKENELSAWNSIKGVIEGLLGNNRDENYRDLVNTMMISFEKMGVNMSLNVNLLHAHLDLFENQLSTESDEQGERFH</sequence>
<keyword evidence="2" id="KW-1185">Reference proteome</keyword>
<dbReference type="EMBL" id="OV121137">
    <property type="protein sequence ID" value="CAH0558844.1"/>
    <property type="molecule type" value="Genomic_DNA"/>
</dbReference>
<dbReference type="AlphaFoldDB" id="A0A9P0FLI0"/>
<evidence type="ECO:0000313" key="2">
    <source>
        <dbReference type="Proteomes" id="UP001154078"/>
    </source>
</evidence>
<gene>
    <name evidence="1" type="ORF">MELIAE_LOCUS9083</name>
</gene>
<dbReference type="PANTHER" id="PTHR46114">
    <property type="entry name" value="APPLE DOMAIN-CONTAINING PROTEIN"/>
    <property type="match status" value="1"/>
</dbReference>
<protein>
    <submittedName>
        <fullName evidence="1">Uncharacterized protein</fullName>
    </submittedName>
</protein>
<dbReference type="OrthoDB" id="6752837at2759"/>
<evidence type="ECO:0000313" key="1">
    <source>
        <dbReference type="EMBL" id="CAH0558844.1"/>
    </source>
</evidence>
<accession>A0A9P0FLI0</accession>
<dbReference type="PANTHER" id="PTHR46114:SF1">
    <property type="entry name" value="ZAD DOMAIN-CONTAINING PROTEIN"/>
    <property type="match status" value="1"/>
</dbReference>
<reference evidence="1" key="1">
    <citation type="submission" date="2021-12" db="EMBL/GenBank/DDBJ databases">
        <authorList>
            <person name="King R."/>
        </authorList>
    </citation>
    <scope>NUCLEOTIDE SEQUENCE</scope>
</reference>
<dbReference type="Proteomes" id="UP001154078">
    <property type="component" value="Chromosome 6"/>
</dbReference>
<name>A0A9P0FLI0_BRAAE</name>
<proteinExistence type="predicted"/>
<organism evidence="1 2">
    <name type="scientific">Brassicogethes aeneus</name>
    <name type="common">Rape pollen beetle</name>
    <name type="synonym">Meligethes aeneus</name>
    <dbReference type="NCBI Taxonomy" id="1431903"/>
    <lineage>
        <taxon>Eukaryota</taxon>
        <taxon>Metazoa</taxon>
        <taxon>Ecdysozoa</taxon>
        <taxon>Arthropoda</taxon>
        <taxon>Hexapoda</taxon>
        <taxon>Insecta</taxon>
        <taxon>Pterygota</taxon>
        <taxon>Neoptera</taxon>
        <taxon>Endopterygota</taxon>
        <taxon>Coleoptera</taxon>
        <taxon>Polyphaga</taxon>
        <taxon>Cucujiformia</taxon>
        <taxon>Nitidulidae</taxon>
        <taxon>Meligethinae</taxon>
        <taxon>Brassicogethes</taxon>
    </lineage>
</organism>